<evidence type="ECO:0000256" key="1">
    <source>
        <dbReference type="SAM" id="Phobius"/>
    </source>
</evidence>
<accession>A0A1N7NQ33</accession>
<protein>
    <submittedName>
        <fullName evidence="2">Uncharacterized protein</fullName>
    </submittedName>
</protein>
<reference evidence="3" key="1">
    <citation type="submission" date="2017-01" db="EMBL/GenBank/DDBJ databases">
        <authorList>
            <person name="Varghese N."/>
            <person name="Submissions S."/>
        </authorList>
    </citation>
    <scope>NUCLEOTIDE SEQUENCE [LARGE SCALE GENOMIC DNA]</scope>
    <source>
        <strain evidence="3">DSM 16176</strain>
    </source>
</reference>
<proteinExistence type="predicted"/>
<dbReference type="Proteomes" id="UP000186156">
    <property type="component" value="Unassembled WGS sequence"/>
</dbReference>
<feature type="transmembrane region" description="Helical" evidence="1">
    <location>
        <begin position="37"/>
        <end position="59"/>
    </location>
</feature>
<dbReference type="STRING" id="252246.SAMN05421799_10999"/>
<evidence type="ECO:0000313" key="3">
    <source>
        <dbReference type="Proteomes" id="UP000186156"/>
    </source>
</evidence>
<gene>
    <name evidence="2" type="ORF">SAMN05421799_10999</name>
</gene>
<sequence>MRRTWLLAASWAILWIGITLFAACFLARVWLQLALPYTTYVVIDSSLVAFGLLLLWYAVRSEKK</sequence>
<dbReference type="EMBL" id="FTOO01000009">
    <property type="protein sequence ID" value="SIT00505.1"/>
    <property type="molecule type" value="Genomic_DNA"/>
</dbReference>
<dbReference type="OrthoDB" id="2376826at2"/>
<keyword evidence="1" id="KW-1133">Transmembrane helix</keyword>
<evidence type="ECO:0000313" key="2">
    <source>
        <dbReference type="EMBL" id="SIT00505.1"/>
    </source>
</evidence>
<dbReference type="AlphaFoldDB" id="A0A1N7NQ33"/>
<keyword evidence="3" id="KW-1185">Reference proteome</keyword>
<dbReference type="RefSeq" id="WP_076348038.1">
    <property type="nucleotide sequence ID" value="NZ_FTOO01000009.1"/>
</dbReference>
<keyword evidence="1" id="KW-0472">Membrane</keyword>
<name>A0A1N7NQ33_9BACL</name>
<organism evidence="2 3">
    <name type="scientific">Alicyclobacillus vulcanalis</name>
    <dbReference type="NCBI Taxonomy" id="252246"/>
    <lineage>
        <taxon>Bacteria</taxon>
        <taxon>Bacillati</taxon>
        <taxon>Bacillota</taxon>
        <taxon>Bacilli</taxon>
        <taxon>Bacillales</taxon>
        <taxon>Alicyclobacillaceae</taxon>
        <taxon>Alicyclobacillus</taxon>
    </lineage>
</organism>
<feature type="transmembrane region" description="Helical" evidence="1">
    <location>
        <begin position="12"/>
        <end position="31"/>
    </location>
</feature>
<dbReference type="PROSITE" id="PS51257">
    <property type="entry name" value="PROKAR_LIPOPROTEIN"/>
    <property type="match status" value="1"/>
</dbReference>
<keyword evidence="1" id="KW-0812">Transmembrane</keyword>